<feature type="transmembrane region" description="Helical" evidence="2">
    <location>
        <begin position="52"/>
        <end position="74"/>
    </location>
</feature>
<dbReference type="Pfam" id="PF03816">
    <property type="entry name" value="LytR_cpsA_psr"/>
    <property type="match status" value="1"/>
</dbReference>
<comment type="similarity">
    <text evidence="1">Belongs to the LytR/CpsA/Psr (LCP) family.</text>
</comment>
<evidence type="ECO:0000313" key="5">
    <source>
        <dbReference type="Proteomes" id="UP000698173"/>
    </source>
</evidence>
<protein>
    <submittedName>
        <fullName evidence="4">LCP family protein</fullName>
    </submittedName>
</protein>
<name>A0A921G340_SPOPS</name>
<reference evidence="4" key="1">
    <citation type="journal article" date="2021" name="PeerJ">
        <title>Extensive microbial diversity within the chicken gut microbiome revealed by metagenomics and culture.</title>
        <authorList>
            <person name="Gilroy R."/>
            <person name="Ravi A."/>
            <person name="Getino M."/>
            <person name="Pursley I."/>
            <person name="Horton D.L."/>
            <person name="Alikhan N.F."/>
            <person name="Baker D."/>
            <person name="Gharbi K."/>
            <person name="Hall N."/>
            <person name="Watson M."/>
            <person name="Adriaenssens E.M."/>
            <person name="Foster-Nyarko E."/>
            <person name="Jarju S."/>
            <person name="Secka A."/>
            <person name="Antonio M."/>
            <person name="Oren A."/>
            <person name="Chaudhuri R.R."/>
            <person name="La Ragione R."/>
            <person name="Hildebrand F."/>
            <person name="Pallen M.J."/>
        </authorList>
    </citation>
    <scope>NUCLEOTIDE SEQUENCE</scope>
    <source>
        <strain evidence="4">CHK171-7178</strain>
    </source>
</reference>
<evidence type="ECO:0000256" key="1">
    <source>
        <dbReference type="ARBA" id="ARBA00006068"/>
    </source>
</evidence>
<keyword evidence="2" id="KW-1133">Transmembrane helix</keyword>
<dbReference type="InterPro" id="IPR004474">
    <property type="entry name" value="LytR_CpsA_psr"/>
</dbReference>
<feature type="domain" description="Cell envelope-related transcriptional attenuator" evidence="3">
    <location>
        <begin position="126"/>
        <end position="245"/>
    </location>
</feature>
<comment type="caution">
    <text evidence="4">The sequence shown here is derived from an EMBL/GenBank/DDBJ whole genome shotgun (WGS) entry which is preliminary data.</text>
</comment>
<dbReference type="PANTHER" id="PTHR33392:SF6">
    <property type="entry name" value="POLYISOPRENYL-TEICHOIC ACID--PEPTIDOGLYCAN TEICHOIC ACID TRANSFERASE TAGU"/>
    <property type="match status" value="1"/>
</dbReference>
<dbReference type="NCBIfam" id="TIGR00350">
    <property type="entry name" value="lytR_cpsA_psr"/>
    <property type="match status" value="1"/>
</dbReference>
<dbReference type="PANTHER" id="PTHR33392">
    <property type="entry name" value="POLYISOPRENYL-TEICHOIC ACID--PEPTIDOGLYCAN TEICHOIC ACID TRANSFERASE TAGU"/>
    <property type="match status" value="1"/>
</dbReference>
<proteinExistence type="inferred from homology"/>
<dbReference type="Gene3D" id="3.30.420.590">
    <property type="match status" value="1"/>
</dbReference>
<dbReference type="EMBL" id="DYWT01000289">
    <property type="protein sequence ID" value="HJF33953.1"/>
    <property type="molecule type" value="Genomic_DNA"/>
</dbReference>
<dbReference type="AlphaFoldDB" id="A0A921G340"/>
<evidence type="ECO:0000256" key="2">
    <source>
        <dbReference type="SAM" id="Phobius"/>
    </source>
</evidence>
<organism evidence="4 5">
    <name type="scientific">Sporosarcina psychrophila</name>
    <name type="common">Bacillus psychrophilus</name>
    <dbReference type="NCBI Taxonomy" id="1476"/>
    <lineage>
        <taxon>Bacteria</taxon>
        <taxon>Bacillati</taxon>
        <taxon>Bacillota</taxon>
        <taxon>Bacilli</taxon>
        <taxon>Bacillales</taxon>
        <taxon>Caryophanaceae</taxon>
        <taxon>Sporosarcina</taxon>
    </lineage>
</organism>
<accession>A0A921G340</accession>
<gene>
    <name evidence="4" type="ORF">K8V56_19485</name>
</gene>
<keyword evidence="2" id="KW-0472">Membrane</keyword>
<dbReference type="Proteomes" id="UP000698173">
    <property type="component" value="Unassembled WGS sequence"/>
</dbReference>
<reference evidence="4" key="2">
    <citation type="submission" date="2021-09" db="EMBL/GenBank/DDBJ databases">
        <authorList>
            <person name="Gilroy R."/>
        </authorList>
    </citation>
    <scope>NUCLEOTIDE SEQUENCE</scope>
    <source>
        <strain evidence="4">CHK171-7178</strain>
    </source>
</reference>
<evidence type="ECO:0000259" key="3">
    <source>
        <dbReference type="Pfam" id="PF03816"/>
    </source>
</evidence>
<sequence>MEDKRLRDKIYNTSDQELRFTKEDRNKVFKQVNKMGEEFNPPKKWLVSISKLAPLTVSLLMVSLCIILFVPSILQGNFINKSSLTDIDGVVSEKNATDLNEVVSQSDKDFTALFTVKDEENRVPINLLLTYSKDKKMMKVLSIPRDTYAPIVDKDGTTSYDKMTFAYVDGSGGAESVKTTVSKLFDLPIDYYAVMDLETFSSIIDSVNGIDYDLQEDIRVRAISRVAFEFPKGANHLNGEEVLALLMDATVGNSLDEEDLLNLISAVINKITNKVPQTHLNEFTSKIEGNIPIEKLIENKMEIDSIQSVSLIDGMKNDSIDEKYYITFEKEFLNSVSEELTTIIK</sequence>
<dbReference type="Gene3D" id="3.40.630.190">
    <property type="entry name" value="LCP protein"/>
    <property type="match status" value="1"/>
</dbReference>
<keyword evidence="2" id="KW-0812">Transmembrane</keyword>
<evidence type="ECO:0000313" key="4">
    <source>
        <dbReference type="EMBL" id="HJF33953.1"/>
    </source>
</evidence>
<dbReference type="InterPro" id="IPR050922">
    <property type="entry name" value="LytR/CpsA/Psr_CW_biosynth"/>
</dbReference>